<accession>A0A7S1C624</accession>
<evidence type="ECO:0000313" key="2">
    <source>
        <dbReference type="EMBL" id="CAD8910629.1"/>
    </source>
</evidence>
<dbReference type="AlphaFoldDB" id="A0A7S1C624"/>
<evidence type="ECO:0000256" key="1">
    <source>
        <dbReference type="SAM" id="SignalP"/>
    </source>
</evidence>
<feature type="chain" id="PRO_5031309262" evidence="1">
    <location>
        <begin position="35"/>
        <end position="473"/>
    </location>
</feature>
<feature type="signal peptide" evidence="1">
    <location>
        <begin position="1"/>
        <end position="34"/>
    </location>
</feature>
<sequence length="473" mass="48657">MLHAGEPARTPPRMRAAAVAAVAMLAMCAVEVSASTAPSLHSSLVSSLRASVQLDSSVTDDQGTSFGTHEVVVEDGVGAWFLDDRGELKPSPTSYLDTSNDPGWTVAAWVKWRELRTGNYDRVLFACSGSLPLTTDDHGEGSKAHKLGTWTPPNEYSSHSVSTDAFEFVAITSSSADGPRSTWYAGGLDDATDPVQAVGEVAAAEGGWSEPLANCAWGRGSFSQSPGWLASGFVFNERLTDADVAHLYYETFPGGAIATTSVCDDANCALCRADDTATCRACADGFTLVAGSCVSTQCTDGVHNGDEIRTDFGGAGCPSPPTSQADGADCLDGTHCASGVCDDTVSYTCQAATCDDGVRNGVETDVDCGNAAGCGRCDLGASCDGDDDCISSMCDVGTATCTAAECAGRDERTLVPRGDVVMVNGALVTTDDSLCGEAVCAPVARVGSTTYYAVGNAHDARVAACLPAAPQLE</sequence>
<gene>
    <name evidence="2" type="ORF">BSP0115_LOCUS3834</name>
</gene>
<proteinExistence type="predicted"/>
<organism evidence="2">
    <name type="scientific">Bicosoecida sp. CB-2014</name>
    <dbReference type="NCBI Taxonomy" id="1486930"/>
    <lineage>
        <taxon>Eukaryota</taxon>
        <taxon>Sar</taxon>
        <taxon>Stramenopiles</taxon>
        <taxon>Bigyra</taxon>
        <taxon>Opalozoa</taxon>
        <taxon>Bicosoecida</taxon>
    </lineage>
</organism>
<keyword evidence="1" id="KW-0732">Signal</keyword>
<protein>
    <submittedName>
        <fullName evidence="2">Uncharacterized protein</fullName>
    </submittedName>
</protein>
<reference evidence="2" key="1">
    <citation type="submission" date="2021-01" db="EMBL/GenBank/DDBJ databases">
        <authorList>
            <person name="Corre E."/>
            <person name="Pelletier E."/>
            <person name="Niang G."/>
            <person name="Scheremetjew M."/>
            <person name="Finn R."/>
            <person name="Kale V."/>
            <person name="Holt S."/>
            <person name="Cochrane G."/>
            <person name="Meng A."/>
            <person name="Brown T."/>
            <person name="Cohen L."/>
        </authorList>
    </citation>
    <scope>NUCLEOTIDE SEQUENCE</scope>
    <source>
        <strain evidence="2">Ms1</strain>
    </source>
</reference>
<dbReference type="EMBL" id="HBFS01005686">
    <property type="protein sequence ID" value="CAD8910629.1"/>
    <property type="molecule type" value="Transcribed_RNA"/>
</dbReference>
<dbReference type="Gene3D" id="2.60.120.200">
    <property type="match status" value="1"/>
</dbReference>
<name>A0A7S1C624_9STRA</name>